<feature type="region of interest" description="Disordered" evidence="1">
    <location>
        <begin position="390"/>
        <end position="409"/>
    </location>
</feature>
<gene>
    <name evidence="2" type="ORF">B0H63DRAFT_150486</name>
</gene>
<protein>
    <submittedName>
        <fullName evidence="2">Uncharacterized protein</fullName>
    </submittedName>
</protein>
<feature type="compositionally biased region" description="Polar residues" evidence="1">
    <location>
        <begin position="38"/>
        <end position="51"/>
    </location>
</feature>
<dbReference type="AlphaFoldDB" id="A0AAE0NT02"/>
<reference evidence="2" key="1">
    <citation type="journal article" date="2023" name="Mol. Phylogenet. Evol.">
        <title>Genome-scale phylogeny and comparative genomics of the fungal order Sordariales.</title>
        <authorList>
            <person name="Hensen N."/>
            <person name="Bonometti L."/>
            <person name="Westerberg I."/>
            <person name="Brannstrom I.O."/>
            <person name="Guillou S."/>
            <person name="Cros-Aarteil S."/>
            <person name="Calhoun S."/>
            <person name="Haridas S."/>
            <person name="Kuo A."/>
            <person name="Mondo S."/>
            <person name="Pangilinan J."/>
            <person name="Riley R."/>
            <person name="LaButti K."/>
            <person name="Andreopoulos B."/>
            <person name="Lipzen A."/>
            <person name="Chen C."/>
            <person name="Yan M."/>
            <person name="Daum C."/>
            <person name="Ng V."/>
            <person name="Clum A."/>
            <person name="Steindorff A."/>
            <person name="Ohm R.A."/>
            <person name="Martin F."/>
            <person name="Silar P."/>
            <person name="Natvig D.O."/>
            <person name="Lalanne C."/>
            <person name="Gautier V."/>
            <person name="Ament-Velasquez S.L."/>
            <person name="Kruys A."/>
            <person name="Hutchinson M.I."/>
            <person name="Powell A.J."/>
            <person name="Barry K."/>
            <person name="Miller A.N."/>
            <person name="Grigoriev I.V."/>
            <person name="Debuchy R."/>
            <person name="Gladieux P."/>
            <person name="Hiltunen Thoren M."/>
            <person name="Johannesson H."/>
        </authorList>
    </citation>
    <scope>NUCLEOTIDE SEQUENCE</scope>
    <source>
        <strain evidence="2">CBS 232.78</strain>
    </source>
</reference>
<keyword evidence="3" id="KW-1185">Reference proteome</keyword>
<organism evidence="2 3">
    <name type="scientific">Podospora didyma</name>
    <dbReference type="NCBI Taxonomy" id="330526"/>
    <lineage>
        <taxon>Eukaryota</taxon>
        <taxon>Fungi</taxon>
        <taxon>Dikarya</taxon>
        <taxon>Ascomycota</taxon>
        <taxon>Pezizomycotina</taxon>
        <taxon>Sordariomycetes</taxon>
        <taxon>Sordariomycetidae</taxon>
        <taxon>Sordariales</taxon>
        <taxon>Podosporaceae</taxon>
        <taxon>Podospora</taxon>
    </lineage>
</organism>
<feature type="compositionally biased region" description="Low complexity" evidence="1">
    <location>
        <begin position="88"/>
        <end position="104"/>
    </location>
</feature>
<feature type="region of interest" description="Disordered" evidence="1">
    <location>
        <begin position="429"/>
        <end position="485"/>
    </location>
</feature>
<feature type="compositionally biased region" description="Low complexity" evidence="1">
    <location>
        <begin position="25"/>
        <end position="37"/>
    </location>
</feature>
<evidence type="ECO:0000313" key="3">
    <source>
        <dbReference type="Proteomes" id="UP001285441"/>
    </source>
</evidence>
<comment type="caution">
    <text evidence="2">The sequence shown here is derived from an EMBL/GenBank/DDBJ whole genome shotgun (WGS) entry which is preliminary data.</text>
</comment>
<reference evidence="2" key="2">
    <citation type="submission" date="2023-06" db="EMBL/GenBank/DDBJ databases">
        <authorList>
            <consortium name="Lawrence Berkeley National Laboratory"/>
            <person name="Haridas S."/>
            <person name="Hensen N."/>
            <person name="Bonometti L."/>
            <person name="Westerberg I."/>
            <person name="Brannstrom I.O."/>
            <person name="Guillou S."/>
            <person name="Cros-Aarteil S."/>
            <person name="Calhoun S."/>
            <person name="Kuo A."/>
            <person name="Mondo S."/>
            <person name="Pangilinan J."/>
            <person name="Riley R."/>
            <person name="LaButti K."/>
            <person name="Andreopoulos B."/>
            <person name="Lipzen A."/>
            <person name="Chen C."/>
            <person name="Yanf M."/>
            <person name="Daum C."/>
            <person name="Ng V."/>
            <person name="Clum A."/>
            <person name="Steindorff A."/>
            <person name="Ohm R."/>
            <person name="Martin F."/>
            <person name="Silar P."/>
            <person name="Natvig D."/>
            <person name="Lalanne C."/>
            <person name="Gautier V."/>
            <person name="Ament-velasquez S.L."/>
            <person name="Kruys A."/>
            <person name="Hutchinson M.I."/>
            <person name="Powell A.J."/>
            <person name="Barry K."/>
            <person name="Miller A.N."/>
            <person name="Grigoriev I.V."/>
            <person name="Debuchy R."/>
            <person name="Gladieux P."/>
            <person name="Thoren M.H."/>
            <person name="Johannesson H."/>
        </authorList>
    </citation>
    <scope>NUCLEOTIDE SEQUENCE</scope>
    <source>
        <strain evidence="2">CBS 232.78</strain>
    </source>
</reference>
<evidence type="ECO:0000256" key="1">
    <source>
        <dbReference type="SAM" id="MobiDB-lite"/>
    </source>
</evidence>
<accession>A0AAE0NT02</accession>
<sequence length="502" mass="54041">MQYKMSYAREQSAAAPRPPAGTGAGAAAAAAAAATAGKQSTISKQQRSNSRPAAAEGHFDPDELSRRLCMVLADQKAHAERKRRARAAAEAGSSKGAKENNSNNNHRHHPHTSESSSKSHKPAEASTDLISELRRSRSAKHSSHHNNNNNSTDATGTATGDGGEPTEYHHVPNQAAKQFARTTTVDVMRENNVLHHLSGRALKFHIEGGRTVRPVTTGAATTTTTTEPMVAPAELSRVLRYNQHQRDKALDRNQFQRTRKLEEAAQMDAERRDVVEPLHTRHTFEGELSRISAEGGGGAAGIHHQLRNPQHHHQSSSTFNARRNSTGTALMTDLLLLDQQDHRDHRRSLIMMEPLAHMPDNNHHSAVDDTTPLDELQQRYPAHEHRVDWTQSDETKVVGSSSGGSSRPKLLLSPLLRRADSLWGLRGRLAGSSSKGGGGGAASTSSPSVAMATATTAATTTNHAEKGATVSSESRTAPPVPAVLVSPKSLKGSGGFFAKFKR</sequence>
<evidence type="ECO:0000313" key="2">
    <source>
        <dbReference type="EMBL" id="KAK3387136.1"/>
    </source>
</evidence>
<feature type="compositionally biased region" description="Low complexity" evidence="1">
    <location>
        <begin position="442"/>
        <end position="461"/>
    </location>
</feature>
<dbReference type="EMBL" id="JAULSW010000003">
    <property type="protein sequence ID" value="KAK3387136.1"/>
    <property type="molecule type" value="Genomic_DNA"/>
</dbReference>
<dbReference type="Proteomes" id="UP001285441">
    <property type="component" value="Unassembled WGS sequence"/>
</dbReference>
<feature type="compositionally biased region" description="Low complexity" evidence="1">
    <location>
        <begin position="397"/>
        <end position="409"/>
    </location>
</feature>
<proteinExistence type="predicted"/>
<feature type="region of interest" description="Disordered" evidence="1">
    <location>
        <begin position="1"/>
        <end position="63"/>
    </location>
</feature>
<name>A0AAE0NT02_9PEZI</name>
<feature type="compositionally biased region" description="Low complexity" evidence="1">
    <location>
        <begin position="145"/>
        <end position="158"/>
    </location>
</feature>
<feature type="region of interest" description="Disordered" evidence="1">
    <location>
        <begin position="79"/>
        <end position="169"/>
    </location>
</feature>